<feature type="region of interest" description="Disordered" evidence="2">
    <location>
        <begin position="1"/>
        <end position="50"/>
    </location>
</feature>
<dbReference type="GO" id="GO:0005654">
    <property type="term" value="C:nucleoplasm"/>
    <property type="evidence" value="ECO:0007669"/>
    <property type="project" value="TreeGrafter"/>
</dbReference>
<comment type="caution">
    <text evidence="4">The sequence shown here is derived from an EMBL/GenBank/DDBJ whole genome shotgun (WGS) entry which is preliminary data.</text>
</comment>
<keyword evidence="5" id="KW-1185">Reference proteome</keyword>
<feature type="compositionally biased region" description="Basic residues" evidence="2">
    <location>
        <begin position="14"/>
        <end position="31"/>
    </location>
</feature>
<dbReference type="Pfam" id="PF15067">
    <property type="entry name" value="FAM124"/>
    <property type="match status" value="1"/>
</dbReference>
<dbReference type="InterPro" id="IPR046365">
    <property type="entry name" value="FAM124_dom"/>
</dbReference>
<dbReference type="InterPro" id="IPR029380">
    <property type="entry name" value="FAM124"/>
</dbReference>
<evidence type="ECO:0000256" key="2">
    <source>
        <dbReference type="SAM" id="MobiDB-lite"/>
    </source>
</evidence>
<dbReference type="Proteomes" id="UP001142489">
    <property type="component" value="Unassembled WGS sequence"/>
</dbReference>
<evidence type="ECO:0000259" key="3">
    <source>
        <dbReference type="Pfam" id="PF15067"/>
    </source>
</evidence>
<feature type="compositionally biased region" description="Basic and acidic residues" evidence="2">
    <location>
        <begin position="32"/>
        <end position="45"/>
    </location>
</feature>
<organism evidence="4 5">
    <name type="scientific">Phrynocephalus forsythii</name>
    <dbReference type="NCBI Taxonomy" id="171643"/>
    <lineage>
        <taxon>Eukaryota</taxon>
        <taxon>Metazoa</taxon>
        <taxon>Chordata</taxon>
        <taxon>Craniata</taxon>
        <taxon>Vertebrata</taxon>
        <taxon>Euteleostomi</taxon>
        <taxon>Lepidosauria</taxon>
        <taxon>Squamata</taxon>
        <taxon>Bifurcata</taxon>
        <taxon>Unidentata</taxon>
        <taxon>Episquamata</taxon>
        <taxon>Toxicofera</taxon>
        <taxon>Iguania</taxon>
        <taxon>Acrodonta</taxon>
        <taxon>Agamidae</taxon>
        <taxon>Agaminae</taxon>
        <taxon>Phrynocephalus</taxon>
    </lineage>
</organism>
<evidence type="ECO:0000256" key="1">
    <source>
        <dbReference type="ARBA" id="ARBA00006440"/>
    </source>
</evidence>
<evidence type="ECO:0000313" key="4">
    <source>
        <dbReference type="EMBL" id="KAJ7324865.1"/>
    </source>
</evidence>
<evidence type="ECO:0000313" key="5">
    <source>
        <dbReference type="Proteomes" id="UP001142489"/>
    </source>
</evidence>
<reference evidence="4" key="1">
    <citation type="journal article" date="2023" name="DNA Res.">
        <title>Chromosome-level genome assembly of Phrynocephalus forsythii using third-generation DNA sequencing and Hi-C analysis.</title>
        <authorList>
            <person name="Qi Y."/>
            <person name="Zhao W."/>
            <person name="Zhao Y."/>
            <person name="Niu C."/>
            <person name="Cao S."/>
            <person name="Zhang Y."/>
        </authorList>
    </citation>
    <scope>NUCLEOTIDE SEQUENCE</scope>
    <source>
        <tissue evidence="4">Muscle</tissue>
    </source>
</reference>
<dbReference type="AlphaFoldDB" id="A0A9Q1B0X9"/>
<dbReference type="EMBL" id="JAPFRF010000008">
    <property type="protein sequence ID" value="KAJ7324865.1"/>
    <property type="molecule type" value="Genomic_DNA"/>
</dbReference>
<dbReference type="PANTHER" id="PTHR14715:SF2">
    <property type="entry name" value="PROTEIN FAM124B"/>
    <property type="match status" value="1"/>
</dbReference>
<proteinExistence type="inferred from homology"/>
<protein>
    <recommendedName>
        <fullName evidence="3">FAM124 domain-containing protein</fullName>
    </recommendedName>
</protein>
<dbReference type="OrthoDB" id="10023686at2759"/>
<comment type="similarity">
    <text evidence="1">Belongs to the FAM124 family.</text>
</comment>
<feature type="domain" description="FAM124" evidence="3">
    <location>
        <begin position="108"/>
        <end position="343"/>
    </location>
</feature>
<gene>
    <name evidence="4" type="ORF">JRQ81_017885</name>
</gene>
<sequence>MPLLFAEGGELMRQRKQHPSVKDKNRQRRFRRQVEKTEEQSERGRSLGARAKRAAPLSLVARRCPAGQEDAAAAAATGNVFGGRAAWKPRLTRPGHRTMDGGPDSLAMVVHLLAKPGHAVLLQHTLDQLQEWVCLDVRLFLVSERPSPIKYYETYHQKSTRFPGTSILLFLHEDFGEERLFHVHDFFQHPPWHRVHVECASSGKPSPQALECQDFYGLDEHMPVWGLRQVHYGTEIVRITLYCSFDNYDDAVKLYEMILQKKATVQKSSFCAFVLYATQSIAVQLCLKQLPVGLGVDSKESSVLQFKVHEIGQLVPLLPNPCIPISSTRWQTEDYEGNRILLQVQGISNRNENQVSSCSWHNTVNEGSLPLRHTSPSPLAPRRVTIQQKNRTLRAVKNKHKFARGVECTLETPYALHKALLALLPSPIDQQRLLRRIWALPN</sequence>
<accession>A0A9Q1B0X9</accession>
<name>A0A9Q1B0X9_9SAUR</name>
<dbReference type="PANTHER" id="PTHR14715">
    <property type="entry name" value="FAM124 DOMAIN-CONTAINING PROTEIN-RELATED"/>
    <property type="match status" value="1"/>
</dbReference>